<feature type="compositionally biased region" description="Pro residues" evidence="1">
    <location>
        <begin position="323"/>
        <end position="332"/>
    </location>
</feature>
<evidence type="ECO:0000313" key="4">
    <source>
        <dbReference type="Proteomes" id="UP000660611"/>
    </source>
</evidence>
<reference evidence="3" key="1">
    <citation type="submission" date="2021-01" db="EMBL/GenBank/DDBJ databases">
        <title>Whole genome shotgun sequence of Dactylosporangium siamense NBRC 106093.</title>
        <authorList>
            <person name="Komaki H."/>
            <person name="Tamura T."/>
        </authorList>
    </citation>
    <scope>NUCLEOTIDE SEQUENCE</scope>
    <source>
        <strain evidence="3">NBRC 106093</strain>
    </source>
</reference>
<proteinExistence type="predicted"/>
<sequence>MHCLLAFALMAPTTLLFTRVWGSVGERARFAQSERNGIQYIRSLGQLTIALTDAQSAAVSGRPFPRDTITRAVEATASVDARLGGDLRTHERWSGLRAKIEALAALSAVDPATAFSTFGEATDMLLALYKEVRDNSQLTREQDVDASYLQDGAAQQLPEAVVAAGRFMDLAVIAAGRPRNDPAGTAANLLNARDAVTYPANDLAAGLQAAVDGTSSRTLSGNLLSRLDRFRRGMETLTATTVPVDGRTAVNTAALRDVRNEVQTAASELAATILDELDLLISARIEDLGRQRQTAAVTLAVAVLLALVPLTVRLVRPRRRPVANPPVPPAPQPAEDVVPTWRREPTGAR</sequence>
<gene>
    <name evidence="3" type="ORF">Dsi01nite_032280</name>
</gene>
<protein>
    <recommendedName>
        <fullName evidence="5">Nitrate/nitrite sensing protein domain-containing protein</fullName>
    </recommendedName>
</protein>
<dbReference type="Proteomes" id="UP000660611">
    <property type="component" value="Unassembled WGS sequence"/>
</dbReference>
<keyword evidence="4" id="KW-1185">Reference proteome</keyword>
<evidence type="ECO:0000256" key="1">
    <source>
        <dbReference type="SAM" id="MobiDB-lite"/>
    </source>
</evidence>
<name>A0A919PJA8_9ACTN</name>
<evidence type="ECO:0000313" key="3">
    <source>
        <dbReference type="EMBL" id="GIG45187.1"/>
    </source>
</evidence>
<feature type="transmembrane region" description="Helical" evidence="2">
    <location>
        <begin position="295"/>
        <end position="315"/>
    </location>
</feature>
<evidence type="ECO:0008006" key="5">
    <source>
        <dbReference type="Google" id="ProtNLM"/>
    </source>
</evidence>
<keyword evidence="2" id="KW-1133">Transmembrane helix</keyword>
<dbReference type="EMBL" id="BONQ01000050">
    <property type="protein sequence ID" value="GIG45187.1"/>
    <property type="molecule type" value="Genomic_DNA"/>
</dbReference>
<feature type="region of interest" description="Disordered" evidence="1">
    <location>
        <begin position="320"/>
        <end position="349"/>
    </location>
</feature>
<keyword evidence="2" id="KW-0812">Transmembrane</keyword>
<keyword evidence="2" id="KW-0472">Membrane</keyword>
<comment type="caution">
    <text evidence="3">The sequence shown here is derived from an EMBL/GenBank/DDBJ whole genome shotgun (WGS) entry which is preliminary data.</text>
</comment>
<organism evidence="3 4">
    <name type="scientific">Dactylosporangium siamense</name>
    <dbReference type="NCBI Taxonomy" id="685454"/>
    <lineage>
        <taxon>Bacteria</taxon>
        <taxon>Bacillati</taxon>
        <taxon>Actinomycetota</taxon>
        <taxon>Actinomycetes</taxon>
        <taxon>Micromonosporales</taxon>
        <taxon>Micromonosporaceae</taxon>
        <taxon>Dactylosporangium</taxon>
    </lineage>
</organism>
<accession>A0A919PJA8</accession>
<dbReference type="AlphaFoldDB" id="A0A919PJA8"/>
<evidence type="ECO:0000256" key="2">
    <source>
        <dbReference type="SAM" id="Phobius"/>
    </source>
</evidence>